<keyword evidence="20" id="KW-1185">Reference proteome</keyword>
<feature type="region of interest" description="Disordered" evidence="15">
    <location>
        <begin position="1"/>
        <end position="101"/>
    </location>
</feature>
<dbReference type="GO" id="GO:0005524">
    <property type="term" value="F:ATP binding"/>
    <property type="evidence" value="ECO:0007669"/>
    <property type="project" value="UniProtKB-UniRule"/>
</dbReference>
<dbReference type="SUPFAM" id="SSF48264">
    <property type="entry name" value="Cytochrome P450"/>
    <property type="match status" value="1"/>
</dbReference>
<gene>
    <name evidence="19" type="ORF">COCCADRAFT_37277</name>
</gene>
<evidence type="ECO:0000256" key="6">
    <source>
        <dbReference type="ARBA" id="ARBA00022723"/>
    </source>
</evidence>
<dbReference type="FunFam" id="1.10.510.10:FF:001380">
    <property type="entry name" value="Checkpoint kinase 2-like protein"/>
    <property type="match status" value="1"/>
</dbReference>
<dbReference type="InterPro" id="IPR017972">
    <property type="entry name" value="Cyt_P450_CS"/>
</dbReference>
<keyword evidence="12 16" id="KW-0472">Membrane</keyword>
<dbReference type="HOGENOM" id="CLU_006880_0_0_1"/>
<evidence type="ECO:0000256" key="12">
    <source>
        <dbReference type="ARBA" id="ARBA00023136"/>
    </source>
</evidence>
<dbReference type="InterPro" id="IPR008271">
    <property type="entry name" value="Ser/Thr_kinase_AS"/>
</dbReference>
<evidence type="ECO:0000256" key="8">
    <source>
        <dbReference type="ARBA" id="ARBA00022840"/>
    </source>
</evidence>
<dbReference type="SMART" id="SM00240">
    <property type="entry name" value="FHA"/>
    <property type="match status" value="1"/>
</dbReference>
<dbReference type="SUPFAM" id="SSF49879">
    <property type="entry name" value="SMAD/FHA domain"/>
    <property type="match status" value="1"/>
</dbReference>
<protein>
    <recommendedName>
        <fullName evidence="21">Lanosterol 14-alpha-demethylase</fullName>
    </recommendedName>
</protein>
<keyword evidence="16" id="KW-0812">Transmembrane</keyword>
<evidence type="ECO:0000256" key="5">
    <source>
        <dbReference type="ARBA" id="ARBA00022617"/>
    </source>
</evidence>
<dbReference type="CDD" id="cd05117">
    <property type="entry name" value="STKc_CAMK"/>
    <property type="match status" value="1"/>
</dbReference>
<evidence type="ECO:0008006" key="21">
    <source>
        <dbReference type="Google" id="ProtNLM"/>
    </source>
</evidence>
<keyword evidence="7 14" id="KW-0547">Nucleotide-binding</keyword>
<keyword evidence="10 13" id="KW-0408">Iron</keyword>
<feature type="binding site" evidence="14">
    <location>
        <position position="302"/>
    </location>
    <ligand>
        <name>ATP</name>
        <dbReference type="ChEBI" id="CHEBI:30616"/>
    </ligand>
</feature>
<dbReference type="PROSITE" id="PS50006">
    <property type="entry name" value="FHA_DOMAIN"/>
    <property type="match status" value="1"/>
</dbReference>
<evidence type="ECO:0000256" key="3">
    <source>
        <dbReference type="ARBA" id="ARBA00005575"/>
    </source>
</evidence>
<dbReference type="Proteomes" id="UP000053841">
    <property type="component" value="Unassembled WGS sequence"/>
</dbReference>
<dbReference type="FunFam" id="1.10.630.10:FF:000033">
    <property type="entry name" value="14-alpha sterol demethylase"/>
    <property type="match status" value="1"/>
</dbReference>
<dbReference type="InterPro" id="IPR011009">
    <property type="entry name" value="Kinase-like_dom_sf"/>
</dbReference>
<dbReference type="eggNOG" id="KOG0615">
    <property type="taxonomic scope" value="Eukaryota"/>
</dbReference>
<dbReference type="PRINTS" id="PR00465">
    <property type="entry name" value="EP450IV"/>
</dbReference>
<dbReference type="Gene3D" id="2.60.200.20">
    <property type="match status" value="1"/>
</dbReference>
<evidence type="ECO:0000256" key="7">
    <source>
        <dbReference type="ARBA" id="ARBA00022741"/>
    </source>
</evidence>
<sequence length="1237" mass="139384">MPAQTEKSQLKRGRLSQGEQVEPKRTRHSRLSPPANASRLKQGPLPSPVTNKESTGDPSQDRKEGTQSPPSARGPSQAARGGLSSPPPSDTQPFSQFVYPPENRTYAVEDEEGEEVWGYLVPMDGSADDVMVLRRRQACPVPSTIVGQTNGKEHVSKGEYKGQEEHYEKDKQERGVPAGGYLIGRHRECDKVLNSPTVSNRHCLLFTEKKGGDVVAVLEDLSGNGTFVNDTFVGRNKRRELHEGDEIAILDEARYIFRYPLKRNTHRFRQQYTIQEQLGKGHFASVYLCAEKSTGIRHAVKKFEKRSGPGEKSKVEGLQQEIAVLMSVSHPALLCLKDTFDEDDGVYLVLELATEGELFNWIVMKQKLTEDEARKVFVQLFQAVKYLHERNIVHRDIKPENILLTDKELSVKLADFGLAKIIGEESFTTTLCGTPSYVAPEILENSNHRRYTRAVDVWSLGVVLYICLCGFPPFSDELYSADNPYTLSQQIKMGRFDYPSPYWDSVGDPALDLIDRMLTVDVEQRITVDECLEHPWITQGKINVNDSTDGLTGAISKLDFSKRKLRRERTMLSSINDVKVTRVIQGPEGQDAVKVYEKNGVESNGKTAKGKQHAVAEEQPAAQRHPEEFVEMGGKGDQTLYSEEDDGSRYPTDQSLLKFIEPAPVDIVSSPTLCFSRCFLLCTMGVFATIAGPLGDFTSNSSTPVVVAAGFASFILLAIVLNVLKQFLFKNPNEPPLVFHWVPIIGNTVWYGMDPYSFFFANYKKYGPVFTFILLGRKMTVCLDTTGNNFILNGKIKDVNAEEIYSPLTTPVFGKDVVYDCPNSKLMEQKKFVKFGLTQEALRSYVTLITQECEDFFKRHKAFKGQKGTFNVPKVMAELTIYTASRSLQGEEIRRSFDSKFAELYHDLDMGFSPINFMLSWAPLPHNRARDNARETMIQLYSELVRKRRAGNVKKDSHDMIWHLMDCKYKDGTQVPEHEIAGIMIALLMAGQHSSSSTISWILLRLAQNPEIVEELLAEQKAAMGEDLPTLTYEDLDKLPLHAQVVKETLRLHAPIHSIMRKVKQPLVADGTNYVIPTSHHLMSSPGFSAQLDTHFVNPSVWDPHRWDAEQDSQNADEDDDDEKIDYGWGVVSKGTKSPYLPFGAGRHRCIGEQFAYLQLQTILVAFVREFKIRNIGGSKDIIGTDYSSLFSRPLAPAVVEWERRHGQLENMVSRTGMGRCNDMNVLFFSIWLFDEV</sequence>
<dbReference type="InterPro" id="IPR001128">
    <property type="entry name" value="Cyt_P450"/>
</dbReference>
<dbReference type="PROSITE" id="PS50011">
    <property type="entry name" value="PROTEIN_KINASE_DOM"/>
    <property type="match status" value="1"/>
</dbReference>
<keyword evidence="9" id="KW-0560">Oxidoreductase</keyword>
<dbReference type="Pfam" id="PF00498">
    <property type="entry name" value="FHA"/>
    <property type="match status" value="1"/>
</dbReference>
<dbReference type="InterPro" id="IPR017441">
    <property type="entry name" value="Protein_kinase_ATP_BS"/>
</dbReference>
<evidence type="ECO:0000256" key="13">
    <source>
        <dbReference type="PIRSR" id="PIRSR602403-1"/>
    </source>
</evidence>
<keyword evidence="11" id="KW-0503">Monooxygenase</keyword>
<evidence type="ECO:0000256" key="1">
    <source>
        <dbReference type="ARBA" id="ARBA00001971"/>
    </source>
</evidence>
<keyword evidence="8 14" id="KW-0067">ATP-binding</keyword>
<dbReference type="PROSITE" id="PS00086">
    <property type="entry name" value="CYTOCHROME_P450"/>
    <property type="match status" value="1"/>
</dbReference>
<name>W6XZD9_COCC2</name>
<evidence type="ECO:0000256" key="9">
    <source>
        <dbReference type="ARBA" id="ARBA00023002"/>
    </source>
</evidence>
<keyword evidence="6 13" id="KW-0479">Metal-binding</keyword>
<dbReference type="OrthoDB" id="407410at2759"/>
<dbReference type="PANTHER" id="PTHR24347">
    <property type="entry name" value="SERINE/THREONINE-PROTEIN KINASE"/>
    <property type="match status" value="1"/>
</dbReference>
<dbReference type="PROSITE" id="PS00107">
    <property type="entry name" value="PROTEIN_KINASE_ATP"/>
    <property type="match status" value="1"/>
</dbReference>
<dbReference type="EMBL" id="KI964623">
    <property type="protein sequence ID" value="EUC32847.1"/>
    <property type="molecule type" value="Genomic_DNA"/>
</dbReference>
<dbReference type="RefSeq" id="XP_007712864.1">
    <property type="nucleotide sequence ID" value="XM_007714674.1"/>
</dbReference>
<feature type="binding site" description="axial binding residue" evidence="13">
    <location>
        <position position="1150"/>
    </location>
    <ligand>
        <name>heme</name>
        <dbReference type="ChEBI" id="CHEBI:30413"/>
    </ligand>
    <ligandPart>
        <name>Fe</name>
        <dbReference type="ChEBI" id="CHEBI:18248"/>
    </ligandPart>
</feature>
<evidence type="ECO:0000256" key="15">
    <source>
        <dbReference type="SAM" id="MobiDB-lite"/>
    </source>
</evidence>
<comment type="cofactor">
    <cofactor evidence="1 13">
        <name>heme</name>
        <dbReference type="ChEBI" id="CHEBI:30413"/>
    </cofactor>
</comment>
<dbReference type="InterPro" id="IPR008984">
    <property type="entry name" value="SMAD_FHA_dom_sf"/>
</dbReference>
<dbReference type="Pfam" id="PF00067">
    <property type="entry name" value="p450"/>
    <property type="match status" value="1"/>
</dbReference>
<evidence type="ECO:0000256" key="16">
    <source>
        <dbReference type="SAM" id="Phobius"/>
    </source>
</evidence>
<keyword evidence="16" id="KW-1133">Transmembrane helix</keyword>
<dbReference type="InterPro" id="IPR000253">
    <property type="entry name" value="FHA_dom"/>
</dbReference>
<dbReference type="PRINTS" id="PR00385">
    <property type="entry name" value="P450"/>
</dbReference>
<feature type="transmembrane region" description="Helical" evidence="16">
    <location>
        <begin position="736"/>
        <end position="753"/>
    </location>
</feature>
<evidence type="ECO:0000313" key="19">
    <source>
        <dbReference type="EMBL" id="EUC32847.1"/>
    </source>
</evidence>
<accession>W6XZD9</accession>
<dbReference type="InterPro" id="IPR000719">
    <property type="entry name" value="Prot_kinase_dom"/>
</dbReference>
<dbReference type="GO" id="GO:0016020">
    <property type="term" value="C:membrane"/>
    <property type="evidence" value="ECO:0007669"/>
    <property type="project" value="UniProtKB-SubCell"/>
</dbReference>
<feature type="compositionally biased region" description="Polar residues" evidence="15">
    <location>
        <begin position="48"/>
        <end position="58"/>
    </location>
</feature>
<dbReference type="GeneID" id="19148486"/>
<dbReference type="eggNOG" id="KOG0684">
    <property type="taxonomic scope" value="Eukaryota"/>
</dbReference>
<dbReference type="AlphaFoldDB" id="W6XZD9"/>
<dbReference type="CDD" id="cd11042">
    <property type="entry name" value="CYP51-like"/>
    <property type="match status" value="1"/>
</dbReference>
<reference evidence="19 20" key="1">
    <citation type="journal article" date="2013" name="PLoS Genet.">
        <title>Comparative genome structure, secondary metabolite, and effector coding capacity across Cochliobolus pathogens.</title>
        <authorList>
            <person name="Condon B.J."/>
            <person name="Leng Y."/>
            <person name="Wu D."/>
            <person name="Bushley K.E."/>
            <person name="Ohm R.A."/>
            <person name="Otillar R."/>
            <person name="Martin J."/>
            <person name="Schackwitz W."/>
            <person name="Grimwood J."/>
            <person name="MohdZainudin N."/>
            <person name="Xue C."/>
            <person name="Wang R."/>
            <person name="Manning V.A."/>
            <person name="Dhillon B."/>
            <person name="Tu Z.J."/>
            <person name="Steffenson B.J."/>
            <person name="Salamov A."/>
            <person name="Sun H."/>
            <person name="Lowry S."/>
            <person name="LaButti K."/>
            <person name="Han J."/>
            <person name="Copeland A."/>
            <person name="Lindquist E."/>
            <person name="Barry K."/>
            <person name="Schmutz J."/>
            <person name="Baker S.E."/>
            <person name="Ciuffetti L.M."/>
            <person name="Grigoriev I.V."/>
            <person name="Zhong S."/>
            <person name="Turgeon B.G."/>
        </authorList>
    </citation>
    <scope>NUCLEOTIDE SEQUENCE [LARGE SCALE GENOMIC DNA]</scope>
    <source>
        <strain evidence="19 20">26-R-13</strain>
    </source>
</reference>
<dbReference type="Pfam" id="PF00069">
    <property type="entry name" value="Pkinase"/>
    <property type="match status" value="1"/>
</dbReference>
<dbReference type="InterPro" id="IPR002403">
    <property type="entry name" value="Cyt_P450_E_grp-IV"/>
</dbReference>
<comment type="subcellular location">
    <subcellularLocation>
        <location evidence="2">Membrane</location>
    </subcellularLocation>
</comment>
<feature type="region of interest" description="Disordered" evidence="15">
    <location>
        <begin position="154"/>
        <end position="173"/>
    </location>
</feature>
<comment type="similarity">
    <text evidence="4">Belongs to the cytochrome P450 family.</text>
</comment>
<dbReference type="STRING" id="930089.W6XZD9"/>
<organism evidence="19 20">
    <name type="scientific">Cochliobolus carbonum (strain 26-R-13)</name>
    <name type="common">Maize leaf spot fungus</name>
    <name type="synonym">Bipolaris zeicola</name>
    <dbReference type="NCBI Taxonomy" id="930089"/>
    <lineage>
        <taxon>Eukaryota</taxon>
        <taxon>Fungi</taxon>
        <taxon>Dikarya</taxon>
        <taxon>Ascomycota</taxon>
        <taxon>Pezizomycotina</taxon>
        <taxon>Dothideomycetes</taxon>
        <taxon>Pleosporomycetidae</taxon>
        <taxon>Pleosporales</taxon>
        <taxon>Pleosporineae</taxon>
        <taxon>Pleosporaceae</taxon>
        <taxon>Bipolaris</taxon>
    </lineage>
</organism>
<dbReference type="KEGG" id="bze:COCCADRAFT_37277"/>
<dbReference type="GO" id="GO:0020037">
    <property type="term" value="F:heme binding"/>
    <property type="evidence" value="ECO:0007669"/>
    <property type="project" value="InterPro"/>
</dbReference>
<dbReference type="GO" id="GO:0005506">
    <property type="term" value="F:iron ion binding"/>
    <property type="evidence" value="ECO:0007669"/>
    <property type="project" value="InterPro"/>
</dbReference>
<dbReference type="PROSITE" id="PS00108">
    <property type="entry name" value="PROTEIN_KINASE_ST"/>
    <property type="match status" value="1"/>
</dbReference>
<evidence type="ECO:0000259" key="18">
    <source>
        <dbReference type="PROSITE" id="PS50011"/>
    </source>
</evidence>
<evidence type="ECO:0000259" key="17">
    <source>
        <dbReference type="PROSITE" id="PS50006"/>
    </source>
</evidence>
<proteinExistence type="inferred from homology"/>
<dbReference type="Gene3D" id="1.10.630.10">
    <property type="entry name" value="Cytochrome P450"/>
    <property type="match status" value="1"/>
</dbReference>
<feature type="domain" description="FHA" evidence="17">
    <location>
        <begin position="181"/>
        <end position="233"/>
    </location>
</feature>
<dbReference type="GO" id="GO:0004672">
    <property type="term" value="F:protein kinase activity"/>
    <property type="evidence" value="ECO:0007669"/>
    <property type="project" value="InterPro"/>
</dbReference>
<comment type="similarity">
    <text evidence="3">Belongs to the protein kinase superfamily. CAMK Ser/Thr protein kinase family. CHEK2 subfamily.</text>
</comment>
<evidence type="ECO:0000256" key="4">
    <source>
        <dbReference type="ARBA" id="ARBA00010617"/>
    </source>
</evidence>
<evidence type="ECO:0000256" key="2">
    <source>
        <dbReference type="ARBA" id="ARBA00004370"/>
    </source>
</evidence>
<feature type="transmembrane region" description="Helical" evidence="16">
    <location>
        <begin position="705"/>
        <end position="724"/>
    </location>
</feature>
<evidence type="ECO:0000256" key="11">
    <source>
        <dbReference type="ARBA" id="ARBA00023033"/>
    </source>
</evidence>
<keyword evidence="5 13" id="KW-0349">Heme</keyword>
<evidence type="ECO:0000256" key="10">
    <source>
        <dbReference type="ARBA" id="ARBA00023004"/>
    </source>
</evidence>
<evidence type="ECO:0000256" key="14">
    <source>
        <dbReference type="PROSITE-ProRule" id="PRU10141"/>
    </source>
</evidence>
<dbReference type="SMART" id="SM00220">
    <property type="entry name" value="S_TKc"/>
    <property type="match status" value="1"/>
</dbReference>
<dbReference type="SUPFAM" id="SSF56112">
    <property type="entry name" value="Protein kinase-like (PK-like)"/>
    <property type="match status" value="1"/>
</dbReference>
<dbReference type="InterPro" id="IPR036396">
    <property type="entry name" value="Cyt_P450_sf"/>
</dbReference>
<dbReference type="Gene3D" id="1.10.510.10">
    <property type="entry name" value="Transferase(Phosphotransferase) domain 1"/>
    <property type="match status" value="1"/>
</dbReference>
<dbReference type="GO" id="GO:0008398">
    <property type="term" value="F:sterol 14-demethylase activity"/>
    <property type="evidence" value="ECO:0007669"/>
    <property type="project" value="UniProtKB-ARBA"/>
</dbReference>
<feature type="domain" description="Protein kinase" evidence="18">
    <location>
        <begin position="272"/>
        <end position="537"/>
    </location>
</feature>
<evidence type="ECO:0000313" key="20">
    <source>
        <dbReference type="Proteomes" id="UP000053841"/>
    </source>
</evidence>
<dbReference type="CDD" id="cd00060">
    <property type="entry name" value="FHA"/>
    <property type="match status" value="1"/>
</dbReference>